<evidence type="ECO:0000313" key="2">
    <source>
        <dbReference type="EMBL" id="RUS86346.1"/>
    </source>
</evidence>
<dbReference type="Proteomes" id="UP000271974">
    <property type="component" value="Unassembled WGS sequence"/>
</dbReference>
<feature type="non-terminal residue" evidence="2">
    <location>
        <position position="1"/>
    </location>
</feature>
<keyword evidence="3" id="KW-1185">Reference proteome</keyword>
<sequence length="268" mass="29072">LPLDTSGVSGSRLAYPTSEGVGLGIVSRGRSPVNLDVAFSAGSYGASFTRNQFDYHTWPWIIVSTTLTQQPDSTHFDSIRGYSQAPFVHSDQPVAVYSSETQVSASNGVDVTFEQILSTSQVGTEYVTFPSLPLNSGVKDNFTIGAVYNDTWVKVPLLDTQDGYYDVNLVKAGDTYDLELYASGFHHVTGSKPFYLYARLSGAGGGNPCTVTLLAEHLWTSRYTVQMSTPWAKLQDVYIAAVGETTDMATVGLKPLDGVVYMKLTQCQ</sequence>
<accession>A0A433TXP9</accession>
<protein>
    <recommendedName>
        <fullName evidence="1">IgGFc-binding protein N-terminal domain-containing protein</fullName>
    </recommendedName>
</protein>
<proteinExistence type="predicted"/>
<dbReference type="Pfam" id="PF17517">
    <property type="entry name" value="IgGFc_binding"/>
    <property type="match status" value="1"/>
</dbReference>
<dbReference type="InterPro" id="IPR035234">
    <property type="entry name" value="IgGFc-bd_N"/>
</dbReference>
<evidence type="ECO:0000259" key="1">
    <source>
        <dbReference type="Pfam" id="PF17517"/>
    </source>
</evidence>
<dbReference type="AlphaFoldDB" id="A0A433TXP9"/>
<feature type="domain" description="IgGFc-binding protein N-terminal" evidence="1">
    <location>
        <begin position="88"/>
        <end position="228"/>
    </location>
</feature>
<dbReference type="OrthoDB" id="6285913at2759"/>
<comment type="caution">
    <text evidence="2">The sequence shown here is derived from an EMBL/GenBank/DDBJ whole genome shotgun (WGS) entry which is preliminary data.</text>
</comment>
<name>A0A433TXP9_ELYCH</name>
<organism evidence="2 3">
    <name type="scientific">Elysia chlorotica</name>
    <name type="common">Eastern emerald elysia</name>
    <name type="synonym">Sea slug</name>
    <dbReference type="NCBI Taxonomy" id="188477"/>
    <lineage>
        <taxon>Eukaryota</taxon>
        <taxon>Metazoa</taxon>
        <taxon>Spiralia</taxon>
        <taxon>Lophotrochozoa</taxon>
        <taxon>Mollusca</taxon>
        <taxon>Gastropoda</taxon>
        <taxon>Heterobranchia</taxon>
        <taxon>Euthyneura</taxon>
        <taxon>Panpulmonata</taxon>
        <taxon>Sacoglossa</taxon>
        <taxon>Placobranchoidea</taxon>
        <taxon>Plakobranchidae</taxon>
        <taxon>Elysia</taxon>
    </lineage>
</organism>
<feature type="non-terminal residue" evidence="2">
    <location>
        <position position="268"/>
    </location>
</feature>
<reference evidence="2 3" key="1">
    <citation type="submission" date="2019-01" db="EMBL/GenBank/DDBJ databases">
        <title>A draft genome assembly of the solar-powered sea slug Elysia chlorotica.</title>
        <authorList>
            <person name="Cai H."/>
            <person name="Li Q."/>
            <person name="Fang X."/>
            <person name="Li J."/>
            <person name="Curtis N.E."/>
            <person name="Altenburger A."/>
            <person name="Shibata T."/>
            <person name="Feng M."/>
            <person name="Maeda T."/>
            <person name="Schwartz J.A."/>
            <person name="Shigenobu S."/>
            <person name="Lundholm N."/>
            <person name="Nishiyama T."/>
            <person name="Yang H."/>
            <person name="Hasebe M."/>
            <person name="Li S."/>
            <person name="Pierce S.K."/>
            <person name="Wang J."/>
        </authorList>
    </citation>
    <scope>NUCLEOTIDE SEQUENCE [LARGE SCALE GENOMIC DNA]</scope>
    <source>
        <strain evidence="2">EC2010</strain>
        <tissue evidence="2">Whole organism of an adult</tissue>
    </source>
</reference>
<evidence type="ECO:0000313" key="3">
    <source>
        <dbReference type="Proteomes" id="UP000271974"/>
    </source>
</evidence>
<gene>
    <name evidence="2" type="ORF">EGW08_005864</name>
</gene>
<dbReference type="EMBL" id="RQTK01000141">
    <property type="protein sequence ID" value="RUS86346.1"/>
    <property type="molecule type" value="Genomic_DNA"/>
</dbReference>